<comment type="caution">
    <text evidence="3">The sequence shown here is derived from an EMBL/GenBank/DDBJ whole genome shotgun (WGS) entry which is preliminary data.</text>
</comment>
<keyword evidence="4" id="KW-1185">Reference proteome</keyword>
<comment type="similarity">
    <text evidence="1">Belongs to the TPP enzyme family.</text>
</comment>
<dbReference type="PANTHER" id="PTHR18968">
    <property type="entry name" value="THIAMINE PYROPHOSPHATE ENZYMES"/>
    <property type="match status" value="1"/>
</dbReference>
<dbReference type="Gene3D" id="3.40.50.970">
    <property type="match status" value="1"/>
</dbReference>
<dbReference type="PANTHER" id="PTHR18968:SF164">
    <property type="entry name" value="PYRUVATE DECARBOXYLASE"/>
    <property type="match status" value="1"/>
</dbReference>
<dbReference type="InterPro" id="IPR029061">
    <property type="entry name" value="THDP-binding"/>
</dbReference>
<dbReference type="CDD" id="cd07035">
    <property type="entry name" value="TPP_PYR_POX_like"/>
    <property type="match status" value="1"/>
</dbReference>
<dbReference type="Proteomes" id="UP001589755">
    <property type="component" value="Unassembled WGS sequence"/>
</dbReference>
<evidence type="ECO:0000256" key="1">
    <source>
        <dbReference type="ARBA" id="ARBA00007812"/>
    </source>
</evidence>
<name>A0ABV6D2R1_9HYPH</name>
<proteinExistence type="inferred from homology"/>
<dbReference type="SUPFAM" id="SSF52518">
    <property type="entry name" value="Thiamin diphosphate-binding fold (THDP-binding)"/>
    <property type="match status" value="1"/>
</dbReference>
<organism evidence="3 4">
    <name type="scientific">Chelativorans intermedius</name>
    <dbReference type="NCBI Taxonomy" id="515947"/>
    <lineage>
        <taxon>Bacteria</taxon>
        <taxon>Pseudomonadati</taxon>
        <taxon>Pseudomonadota</taxon>
        <taxon>Alphaproteobacteria</taxon>
        <taxon>Hyphomicrobiales</taxon>
        <taxon>Phyllobacteriaceae</taxon>
        <taxon>Chelativorans</taxon>
    </lineage>
</organism>
<dbReference type="InterPro" id="IPR045229">
    <property type="entry name" value="TPP_enz"/>
</dbReference>
<evidence type="ECO:0000259" key="2">
    <source>
        <dbReference type="Pfam" id="PF02776"/>
    </source>
</evidence>
<evidence type="ECO:0000313" key="4">
    <source>
        <dbReference type="Proteomes" id="UP001589755"/>
    </source>
</evidence>
<accession>A0ABV6D2R1</accession>
<evidence type="ECO:0000313" key="3">
    <source>
        <dbReference type="EMBL" id="MFC0206940.1"/>
    </source>
</evidence>
<sequence length="118" mass="11966">MYTASAAFLEALNEAGVSCIFANFGSDHPALIEALAEARATGRAVPAVLTCPNEMVAMSAAHGHALVSGRAQAVVVYVECGTQALAGAVHNAARGRVPMLVFAGASPFTQQGELRGGP</sequence>
<feature type="domain" description="Thiamine pyrophosphate enzyme N-terminal TPP-binding" evidence="2">
    <location>
        <begin position="3"/>
        <end position="112"/>
    </location>
</feature>
<dbReference type="InterPro" id="IPR012001">
    <property type="entry name" value="Thiamin_PyroP_enz_TPP-bd_dom"/>
</dbReference>
<dbReference type="Pfam" id="PF02776">
    <property type="entry name" value="TPP_enzyme_N"/>
    <property type="match status" value="1"/>
</dbReference>
<reference evidence="3 4" key="1">
    <citation type="submission" date="2024-09" db="EMBL/GenBank/DDBJ databases">
        <authorList>
            <person name="Sun Q."/>
            <person name="Mori K."/>
        </authorList>
    </citation>
    <scope>NUCLEOTIDE SEQUENCE [LARGE SCALE GENOMIC DNA]</scope>
    <source>
        <strain evidence="3 4">CCM 8543</strain>
    </source>
</reference>
<protein>
    <submittedName>
        <fullName evidence="3">Thiamine pyrophosphate-binding protein</fullName>
    </submittedName>
</protein>
<dbReference type="EMBL" id="JBHLXD010000001">
    <property type="protein sequence ID" value="MFC0206940.1"/>
    <property type="molecule type" value="Genomic_DNA"/>
</dbReference>
<gene>
    <name evidence="3" type="ORF">ACFFJ2_00825</name>
</gene>
<dbReference type="RefSeq" id="WP_261518886.1">
    <property type="nucleotide sequence ID" value="NZ_JAODNW010000002.1"/>
</dbReference>